<dbReference type="EC" id="2.7.1.23" evidence="6"/>
<keyword evidence="3 6" id="KW-0521">NADP</keyword>
<reference evidence="7 8" key="1">
    <citation type="journal article" date="2019" name="Nat. Microbiol.">
        <title>Mediterranean grassland soil C-N compound turnover is dependent on rainfall and depth, and is mediated by genomically divergent microorganisms.</title>
        <authorList>
            <person name="Diamond S."/>
            <person name="Andeer P.F."/>
            <person name="Li Z."/>
            <person name="Crits-Christoph A."/>
            <person name="Burstein D."/>
            <person name="Anantharaman K."/>
            <person name="Lane K.R."/>
            <person name="Thomas B.C."/>
            <person name="Pan C."/>
            <person name="Northen T.R."/>
            <person name="Banfield J.F."/>
        </authorList>
    </citation>
    <scope>NUCLEOTIDE SEQUENCE [LARGE SCALE GENOMIC DNA]</scope>
    <source>
        <strain evidence="7">WS_3</strain>
    </source>
</reference>
<keyword evidence="1 6" id="KW-0808">Transferase</keyword>
<keyword evidence="6" id="KW-0067">ATP-binding</keyword>
<keyword evidence="2 6" id="KW-0418">Kinase</keyword>
<comment type="function">
    <text evidence="6">Involved in the regulation of the intracellular balance of NAD and NADP, and is a key enzyme in the biosynthesis of NADP. Catalyzes specifically the phosphorylation on 2'-hydroxyl of the adenosine moiety of NAD to yield NADP.</text>
</comment>
<keyword evidence="6" id="KW-0963">Cytoplasm</keyword>
<dbReference type="InterPro" id="IPR017437">
    <property type="entry name" value="ATP-NAD_kinase_PpnK-typ_C"/>
</dbReference>
<dbReference type="GO" id="GO:0046872">
    <property type="term" value="F:metal ion binding"/>
    <property type="evidence" value="ECO:0007669"/>
    <property type="project" value="UniProtKB-UniRule"/>
</dbReference>
<dbReference type="PANTHER" id="PTHR20275">
    <property type="entry name" value="NAD KINASE"/>
    <property type="match status" value="1"/>
</dbReference>
<feature type="binding site" evidence="6">
    <location>
        <position position="246"/>
    </location>
    <ligand>
        <name>NAD(+)</name>
        <dbReference type="ChEBI" id="CHEBI:57540"/>
    </ligand>
</feature>
<evidence type="ECO:0000313" key="7">
    <source>
        <dbReference type="EMBL" id="TMQ49268.1"/>
    </source>
</evidence>
<dbReference type="InterPro" id="IPR017438">
    <property type="entry name" value="ATP-NAD_kinase_N"/>
</dbReference>
<comment type="cofactor">
    <cofactor evidence="6">
        <name>a divalent metal cation</name>
        <dbReference type="ChEBI" id="CHEBI:60240"/>
    </cofactor>
</comment>
<dbReference type="HAMAP" id="MF_00361">
    <property type="entry name" value="NAD_kinase"/>
    <property type="match status" value="1"/>
</dbReference>
<dbReference type="SUPFAM" id="SSF111331">
    <property type="entry name" value="NAD kinase/diacylglycerol kinase-like"/>
    <property type="match status" value="1"/>
</dbReference>
<evidence type="ECO:0000256" key="4">
    <source>
        <dbReference type="ARBA" id="ARBA00023027"/>
    </source>
</evidence>
<dbReference type="EMBL" id="VBOT01000125">
    <property type="protein sequence ID" value="TMQ49268.1"/>
    <property type="molecule type" value="Genomic_DNA"/>
</dbReference>
<feature type="binding site" evidence="6">
    <location>
        <position position="176"/>
    </location>
    <ligand>
        <name>NAD(+)</name>
        <dbReference type="ChEBI" id="CHEBI:57540"/>
    </ligand>
</feature>
<evidence type="ECO:0000256" key="2">
    <source>
        <dbReference type="ARBA" id="ARBA00022777"/>
    </source>
</evidence>
<feature type="binding site" evidence="6">
    <location>
        <begin position="72"/>
        <end position="73"/>
    </location>
    <ligand>
        <name>NAD(+)</name>
        <dbReference type="ChEBI" id="CHEBI:57540"/>
    </ligand>
</feature>
<organism evidence="7 8">
    <name type="scientific">Eiseniibacteriota bacterium</name>
    <dbReference type="NCBI Taxonomy" id="2212470"/>
    <lineage>
        <taxon>Bacteria</taxon>
        <taxon>Candidatus Eiseniibacteriota</taxon>
    </lineage>
</organism>
<comment type="caution">
    <text evidence="7">The sequence shown here is derived from an EMBL/GenBank/DDBJ whole genome shotgun (WGS) entry which is preliminary data.</text>
</comment>
<dbReference type="Pfam" id="PF01513">
    <property type="entry name" value="NAD_kinase"/>
    <property type="match status" value="1"/>
</dbReference>
<dbReference type="PANTHER" id="PTHR20275:SF0">
    <property type="entry name" value="NAD KINASE"/>
    <property type="match status" value="1"/>
</dbReference>
<sequence length="294" mass="31325">MRRSGRRIRLAILGHTGRPAVRRQAARLLSRLRRSGNEVRLDERLAAEMGLGGHPLQSLAQWCGILLSLGGDGTALAGARALAGRRGTLLPVNLGGLGFLTVAEAPELDRALRRALAGEWPVARRRVLRAVVRRRERTVRRGLAVNDAVIKGAGGYAALHLRLRALGHDIGHLVADGLIASGAAGSTAYSLSAGGPVLAPDVEALVVTPVCAHSLGSRSLVLAAGSEASVVVLGSSDRILLLLDGQEQLELEAGDEVRVRLDRTRVRVFENPERPFARVLKSKLGWQGSVRRSL</sequence>
<dbReference type="GO" id="GO:0019674">
    <property type="term" value="P:NAD+ metabolic process"/>
    <property type="evidence" value="ECO:0007669"/>
    <property type="project" value="InterPro"/>
</dbReference>
<evidence type="ECO:0000256" key="3">
    <source>
        <dbReference type="ARBA" id="ARBA00022857"/>
    </source>
</evidence>
<dbReference type="GO" id="GO:0003951">
    <property type="term" value="F:NAD+ kinase activity"/>
    <property type="evidence" value="ECO:0007669"/>
    <property type="project" value="UniProtKB-UniRule"/>
</dbReference>
<comment type="caution">
    <text evidence="6">Lacks conserved residue(s) required for the propagation of feature annotation.</text>
</comment>
<name>A0A538SD13_UNCEI</name>
<gene>
    <name evidence="6" type="primary">nadK</name>
    <name evidence="7" type="ORF">E6K73_10280</name>
</gene>
<dbReference type="GO" id="GO:0051287">
    <property type="term" value="F:NAD binding"/>
    <property type="evidence" value="ECO:0007669"/>
    <property type="project" value="UniProtKB-ARBA"/>
</dbReference>
<comment type="subcellular location">
    <subcellularLocation>
        <location evidence="6">Cytoplasm</location>
    </subcellularLocation>
</comment>
<dbReference type="AlphaFoldDB" id="A0A538SD13"/>
<dbReference type="Pfam" id="PF20143">
    <property type="entry name" value="NAD_kinase_C"/>
    <property type="match status" value="1"/>
</dbReference>
<evidence type="ECO:0000313" key="8">
    <source>
        <dbReference type="Proteomes" id="UP000320184"/>
    </source>
</evidence>
<keyword evidence="4 6" id="KW-0520">NAD</keyword>
<comment type="similarity">
    <text evidence="6">Belongs to the NAD kinase family.</text>
</comment>
<evidence type="ECO:0000256" key="5">
    <source>
        <dbReference type="ARBA" id="ARBA00047925"/>
    </source>
</evidence>
<evidence type="ECO:0000256" key="1">
    <source>
        <dbReference type="ARBA" id="ARBA00022679"/>
    </source>
</evidence>
<feature type="binding site" evidence="6">
    <location>
        <begin position="146"/>
        <end position="147"/>
    </location>
    <ligand>
        <name>NAD(+)</name>
        <dbReference type="ChEBI" id="CHEBI:57540"/>
    </ligand>
</feature>
<protein>
    <recommendedName>
        <fullName evidence="6">NAD kinase</fullName>
        <ecNumber evidence="6">2.7.1.23</ecNumber>
    </recommendedName>
    <alternativeName>
        <fullName evidence="6">ATP-dependent NAD kinase</fullName>
    </alternativeName>
</protein>
<dbReference type="GO" id="GO:0006741">
    <property type="term" value="P:NADP+ biosynthetic process"/>
    <property type="evidence" value="ECO:0007669"/>
    <property type="project" value="UniProtKB-UniRule"/>
</dbReference>
<dbReference type="InterPro" id="IPR002504">
    <property type="entry name" value="NADK"/>
</dbReference>
<dbReference type="Proteomes" id="UP000320184">
    <property type="component" value="Unassembled WGS sequence"/>
</dbReference>
<accession>A0A538SD13</accession>
<feature type="binding site" evidence="6">
    <location>
        <begin position="187"/>
        <end position="192"/>
    </location>
    <ligand>
        <name>NAD(+)</name>
        <dbReference type="ChEBI" id="CHEBI:57540"/>
    </ligand>
</feature>
<feature type="active site" description="Proton acceptor" evidence="6">
    <location>
        <position position="72"/>
    </location>
</feature>
<evidence type="ECO:0000256" key="6">
    <source>
        <dbReference type="HAMAP-Rule" id="MF_00361"/>
    </source>
</evidence>
<dbReference type="GO" id="GO:0005737">
    <property type="term" value="C:cytoplasm"/>
    <property type="evidence" value="ECO:0007669"/>
    <property type="project" value="UniProtKB-SubCell"/>
</dbReference>
<comment type="catalytic activity">
    <reaction evidence="5 6">
        <text>NAD(+) + ATP = ADP + NADP(+) + H(+)</text>
        <dbReference type="Rhea" id="RHEA:18629"/>
        <dbReference type="ChEBI" id="CHEBI:15378"/>
        <dbReference type="ChEBI" id="CHEBI:30616"/>
        <dbReference type="ChEBI" id="CHEBI:57540"/>
        <dbReference type="ChEBI" id="CHEBI:58349"/>
        <dbReference type="ChEBI" id="CHEBI:456216"/>
        <dbReference type="EC" id="2.7.1.23"/>
    </reaction>
</comment>
<dbReference type="InterPro" id="IPR016064">
    <property type="entry name" value="NAD/diacylglycerol_kinase_sf"/>
</dbReference>
<dbReference type="GO" id="GO:0005524">
    <property type="term" value="F:ATP binding"/>
    <property type="evidence" value="ECO:0007669"/>
    <property type="project" value="UniProtKB-KW"/>
</dbReference>
<proteinExistence type="inferred from homology"/>
<dbReference type="Gene3D" id="2.60.200.30">
    <property type="entry name" value="Probable inorganic polyphosphate/atp-NAD kinase, domain 2"/>
    <property type="match status" value="1"/>
</dbReference>
<dbReference type="Gene3D" id="3.40.50.10330">
    <property type="entry name" value="Probable inorganic polyphosphate/atp-NAD kinase, domain 1"/>
    <property type="match status" value="1"/>
</dbReference>
<feature type="binding site" evidence="6">
    <location>
        <position position="184"/>
    </location>
    <ligand>
        <name>NAD(+)</name>
        <dbReference type="ChEBI" id="CHEBI:57540"/>
    </ligand>
</feature>
<keyword evidence="6" id="KW-0547">Nucleotide-binding</keyword>